<comment type="caution">
    <text evidence="1">The sequence shown here is derived from an EMBL/GenBank/DDBJ whole genome shotgun (WGS) entry which is preliminary data.</text>
</comment>
<dbReference type="Proteomes" id="UP000037393">
    <property type="component" value="Unassembled WGS sequence"/>
</dbReference>
<dbReference type="Gene3D" id="3.40.50.150">
    <property type="entry name" value="Vaccinia Virus protein VP39"/>
    <property type="match status" value="1"/>
</dbReference>
<name>A0A0L0GZI2_9ENTR</name>
<gene>
    <name evidence="1" type="ORF">GM31_15900</name>
</gene>
<evidence type="ECO:0000313" key="1">
    <source>
        <dbReference type="EMBL" id="KNC94149.1"/>
    </source>
</evidence>
<dbReference type="RefSeq" id="WP_049856593.1">
    <property type="nucleotide sequence ID" value="NZ_JNGI01000032.1"/>
</dbReference>
<accession>A0A0L0GZI2</accession>
<evidence type="ECO:0008006" key="3">
    <source>
        <dbReference type="Google" id="ProtNLM"/>
    </source>
</evidence>
<dbReference type="Pfam" id="PF13489">
    <property type="entry name" value="Methyltransf_23"/>
    <property type="match status" value="1"/>
</dbReference>
<dbReference type="PATRIC" id="fig|379893.4.peg.3233"/>
<dbReference type="OrthoDB" id="6503468at2"/>
<dbReference type="SUPFAM" id="SSF53335">
    <property type="entry name" value="S-adenosyl-L-methionine-dependent methyltransferases"/>
    <property type="match status" value="1"/>
</dbReference>
<sequence>MNAFTQELKSGLVWLPEIGMGRFPVPKDRPYDESYFSRYQSMADTPMGQQLTAARVQFVARHYQGPVLDVGIGSGQFVSCYPGALGFDVNPAGVEWLHKRNAYADLYASRWRALTMWDVLEHIDDPERAVHQAKEFVFVSLPIFEGAEHILSSRHYRKDEHIWYWTHEGLLKWFKAQGFTCVEHNTIESILGRDGISSYAFYRT</sequence>
<reference evidence="1 2" key="1">
    <citation type="journal article" date="2015" name="Appl. Environ. Microbiol.">
        <title>The Enterobacterium Trabulsiella odontotermitis Presents Novel Adaptations Related to Its Association with Fungus-Growing Termites.</title>
        <authorList>
            <person name="Sapountzis P."/>
            <person name="Gruntjes T."/>
            <person name="Otani S."/>
            <person name="Estevez J."/>
            <person name="da Costa R.R."/>
            <person name="Plunkett G.3rd."/>
            <person name="Perna N.T."/>
            <person name="Poulsen M."/>
        </authorList>
    </citation>
    <scope>NUCLEOTIDE SEQUENCE [LARGE SCALE GENOMIC DNA]</scope>
    <source>
        <strain evidence="1 2">12</strain>
    </source>
</reference>
<dbReference type="EMBL" id="JNGI01000032">
    <property type="protein sequence ID" value="KNC94149.1"/>
    <property type="molecule type" value="Genomic_DNA"/>
</dbReference>
<keyword evidence="2" id="KW-1185">Reference proteome</keyword>
<protein>
    <recommendedName>
        <fullName evidence="3">Methyltransferase type 11</fullName>
    </recommendedName>
</protein>
<dbReference type="InterPro" id="IPR029063">
    <property type="entry name" value="SAM-dependent_MTases_sf"/>
</dbReference>
<evidence type="ECO:0000313" key="2">
    <source>
        <dbReference type="Proteomes" id="UP000037393"/>
    </source>
</evidence>
<organism evidence="1 2">
    <name type="scientific">Trabulsiella odontotermitis</name>
    <dbReference type="NCBI Taxonomy" id="379893"/>
    <lineage>
        <taxon>Bacteria</taxon>
        <taxon>Pseudomonadati</taxon>
        <taxon>Pseudomonadota</taxon>
        <taxon>Gammaproteobacteria</taxon>
        <taxon>Enterobacterales</taxon>
        <taxon>Enterobacteriaceae</taxon>
        <taxon>Trabulsiella</taxon>
    </lineage>
</organism>
<dbReference type="AlphaFoldDB" id="A0A0L0GZI2"/>
<proteinExistence type="predicted"/>